<name>A0AAN5C212_ASPOZ</name>
<sequence length="211" mass="23129">MHDKRWGQGQRKNIGVDTQETDDGCSSGGNGAEGQTVDSRVVSGGDFEVRAVDKDEGHVVGDVEIDNSRMEEFAWIDQGVGVHFVHVLVMDEPQAALVVECQLVQRRRRTDRTKEGGTLDPFPREQTVPAEERGCNSVAYVQLALPGRTGNIMSLTHRSIKTEDQRVLNRESRVLDSAESSPGARLAGPLSGVMMTGRPRCRTRLAHIALP</sequence>
<evidence type="ECO:0000313" key="2">
    <source>
        <dbReference type="EMBL" id="GMG34567.1"/>
    </source>
</evidence>
<evidence type="ECO:0000256" key="1">
    <source>
        <dbReference type="SAM" id="MobiDB-lite"/>
    </source>
</evidence>
<protein>
    <submittedName>
        <fullName evidence="2">Unnamed protein product</fullName>
    </submittedName>
</protein>
<dbReference type="EMBL" id="BSYA01000144">
    <property type="protein sequence ID" value="GMG34567.1"/>
    <property type="molecule type" value="Genomic_DNA"/>
</dbReference>
<proteinExistence type="predicted"/>
<evidence type="ECO:0000313" key="3">
    <source>
        <dbReference type="Proteomes" id="UP001165205"/>
    </source>
</evidence>
<comment type="caution">
    <text evidence="2">The sequence shown here is derived from an EMBL/GenBank/DDBJ whole genome shotgun (WGS) entry which is preliminary data.</text>
</comment>
<dbReference type="Proteomes" id="UP001165205">
    <property type="component" value="Unassembled WGS sequence"/>
</dbReference>
<reference evidence="2" key="1">
    <citation type="submission" date="2023-04" db="EMBL/GenBank/DDBJ databases">
        <title>Aspergillus oryzae NBRC 4228.</title>
        <authorList>
            <person name="Ichikawa N."/>
            <person name="Sato H."/>
            <person name="Tonouchi N."/>
        </authorList>
    </citation>
    <scope>NUCLEOTIDE SEQUENCE</scope>
    <source>
        <strain evidence="2">NBRC 4228</strain>
    </source>
</reference>
<organism evidence="2 3">
    <name type="scientific">Aspergillus oryzae</name>
    <name type="common">Yellow koji mold</name>
    <dbReference type="NCBI Taxonomy" id="5062"/>
    <lineage>
        <taxon>Eukaryota</taxon>
        <taxon>Fungi</taxon>
        <taxon>Dikarya</taxon>
        <taxon>Ascomycota</taxon>
        <taxon>Pezizomycotina</taxon>
        <taxon>Eurotiomycetes</taxon>
        <taxon>Eurotiomycetidae</taxon>
        <taxon>Eurotiales</taxon>
        <taxon>Aspergillaceae</taxon>
        <taxon>Aspergillus</taxon>
        <taxon>Aspergillus subgen. Circumdati</taxon>
    </lineage>
</organism>
<gene>
    <name evidence="2" type="ORF">Aory04_000990900</name>
</gene>
<dbReference type="AlphaFoldDB" id="A0AAN5C212"/>
<feature type="region of interest" description="Disordered" evidence="1">
    <location>
        <begin position="1"/>
        <end position="38"/>
    </location>
</feature>
<accession>A0AAN5C212</accession>